<protein>
    <recommendedName>
        <fullName evidence="2">DUF6533 domain-containing protein</fullName>
    </recommendedName>
</protein>
<keyword evidence="1" id="KW-1133">Transmembrane helix</keyword>
<keyword evidence="1" id="KW-0472">Membrane</keyword>
<sequence length="237" mass="26255">MVRGSLITLTAGVDPSICGVTLMISYPCGSLVCSITLLIYDHTLTLGREIEYVWSSPLKPIACFYYIMKYSTFINVILVSVGRIDITSVAAGEAILVLKAWAVWGRNTELGIFLLVVILVLTGFAYVSPAFLQRSLRYSSIPGLLGCILSDANGVFLIVIWAGVMATHAVVTGLLLIRGVQTYRSFGKTRLFDVIYKDGESYQHKVFMVLKRVSGFEYYILMTSMNAFEVPYWLAIS</sequence>
<keyword evidence="4" id="KW-1185">Reference proteome</keyword>
<dbReference type="InterPro" id="IPR045340">
    <property type="entry name" value="DUF6533"/>
</dbReference>
<feature type="transmembrane region" description="Helical" evidence="1">
    <location>
        <begin position="110"/>
        <end position="132"/>
    </location>
</feature>
<organism evidence="3 4">
    <name type="scientific">Amanita thiersii Skay4041</name>
    <dbReference type="NCBI Taxonomy" id="703135"/>
    <lineage>
        <taxon>Eukaryota</taxon>
        <taxon>Fungi</taxon>
        <taxon>Dikarya</taxon>
        <taxon>Basidiomycota</taxon>
        <taxon>Agaricomycotina</taxon>
        <taxon>Agaricomycetes</taxon>
        <taxon>Agaricomycetidae</taxon>
        <taxon>Agaricales</taxon>
        <taxon>Pluteineae</taxon>
        <taxon>Amanitaceae</taxon>
        <taxon>Amanita</taxon>
    </lineage>
</organism>
<accession>A0A2A9NAP3</accession>
<feature type="transmembrane region" description="Helical" evidence="1">
    <location>
        <begin position="20"/>
        <end position="40"/>
    </location>
</feature>
<evidence type="ECO:0000313" key="4">
    <source>
        <dbReference type="Proteomes" id="UP000242287"/>
    </source>
</evidence>
<dbReference type="AlphaFoldDB" id="A0A2A9NAP3"/>
<evidence type="ECO:0000259" key="2">
    <source>
        <dbReference type="Pfam" id="PF20151"/>
    </source>
</evidence>
<dbReference type="Proteomes" id="UP000242287">
    <property type="component" value="Unassembled WGS sequence"/>
</dbReference>
<reference evidence="3 4" key="1">
    <citation type="submission" date="2014-02" db="EMBL/GenBank/DDBJ databases">
        <title>Transposable element dynamics among asymbiotic and ectomycorrhizal Amanita fungi.</title>
        <authorList>
            <consortium name="DOE Joint Genome Institute"/>
            <person name="Hess J."/>
            <person name="Skrede I."/>
            <person name="Wolfe B."/>
            <person name="LaButti K."/>
            <person name="Ohm R.A."/>
            <person name="Grigoriev I.V."/>
            <person name="Pringle A."/>
        </authorList>
    </citation>
    <scope>NUCLEOTIDE SEQUENCE [LARGE SCALE GENOMIC DNA]</scope>
    <source>
        <strain evidence="3 4">SKay4041</strain>
    </source>
</reference>
<gene>
    <name evidence="3" type="ORF">AMATHDRAFT_51084</name>
</gene>
<keyword evidence="1" id="KW-0812">Transmembrane</keyword>
<dbReference type="OrthoDB" id="3242409at2759"/>
<proteinExistence type="predicted"/>
<evidence type="ECO:0000256" key="1">
    <source>
        <dbReference type="SAM" id="Phobius"/>
    </source>
</evidence>
<evidence type="ECO:0000313" key="3">
    <source>
        <dbReference type="EMBL" id="PFH46374.1"/>
    </source>
</evidence>
<dbReference type="EMBL" id="KZ302200">
    <property type="protein sequence ID" value="PFH46374.1"/>
    <property type="molecule type" value="Genomic_DNA"/>
</dbReference>
<dbReference type="Pfam" id="PF20151">
    <property type="entry name" value="DUF6533"/>
    <property type="match status" value="1"/>
</dbReference>
<name>A0A2A9NAP3_9AGAR</name>
<feature type="domain" description="DUF6533" evidence="2">
    <location>
        <begin position="31"/>
        <end position="74"/>
    </location>
</feature>
<feature type="transmembrane region" description="Helical" evidence="1">
    <location>
        <begin position="74"/>
        <end position="98"/>
    </location>
</feature>
<feature type="transmembrane region" description="Helical" evidence="1">
    <location>
        <begin position="152"/>
        <end position="177"/>
    </location>
</feature>